<protein>
    <submittedName>
        <fullName evidence="3">Chitin synthesis regulation, resistance to congo red-domain-containing protein</fullName>
    </submittedName>
</protein>
<dbReference type="PANTHER" id="PTHR28187">
    <property type="entry name" value="PROTEIN RCR1-RELATED"/>
    <property type="match status" value="1"/>
</dbReference>
<feature type="compositionally biased region" description="Pro residues" evidence="1">
    <location>
        <begin position="162"/>
        <end position="173"/>
    </location>
</feature>
<dbReference type="EMBL" id="MU853609">
    <property type="protein sequence ID" value="KAK4141576.1"/>
    <property type="molecule type" value="Genomic_DNA"/>
</dbReference>
<comment type="caution">
    <text evidence="3">The sequence shown here is derived from an EMBL/GenBank/DDBJ whole genome shotgun (WGS) entry which is preliminary data.</text>
</comment>
<keyword evidence="4" id="KW-1185">Reference proteome</keyword>
<feature type="transmembrane region" description="Helical" evidence="2">
    <location>
        <begin position="42"/>
        <end position="60"/>
    </location>
</feature>
<feature type="compositionally biased region" description="Pro residues" evidence="1">
    <location>
        <begin position="82"/>
        <end position="93"/>
    </location>
</feature>
<evidence type="ECO:0000256" key="2">
    <source>
        <dbReference type="SAM" id="Phobius"/>
    </source>
</evidence>
<dbReference type="RefSeq" id="XP_062634947.1">
    <property type="nucleotide sequence ID" value="XM_062777904.1"/>
</dbReference>
<dbReference type="Proteomes" id="UP001302676">
    <property type="component" value="Unassembled WGS sequence"/>
</dbReference>
<dbReference type="GO" id="GO:0016192">
    <property type="term" value="P:vesicle-mediated transport"/>
    <property type="evidence" value="ECO:0007669"/>
    <property type="project" value="TreeGrafter"/>
</dbReference>
<feature type="compositionally biased region" description="Gly residues" evidence="1">
    <location>
        <begin position="109"/>
        <end position="119"/>
    </location>
</feature>
<reference evidence="3" key="1">
    <citation type="journal article" date="2023" name="Mol. Phylogenet. Evol.">
        <title>Genome-scale phylogeny and comparative genomics of the fungal order Sordariales.</title>
        <authorList>
            <person name="Hensen N."/>
            <person name="Bonometti L."/>
            <person name="Westerberg I."/>
            <person name="Brannstrom I.O."/>
            <person name="Guillou S."/>
            <person name="Cros-Aarteil S."/>
            <person name="Calhoun S."/>
            <person name="Haridas S."/>
            <person name="Kuo A."/>
            <person name="Mondo S."/>
            <person name="Pangilinan J."/>
            <person name="Riley R."/>
            <person name="LaButti K."/>
            <person name="Andreopoulos B."/>
            <person name="Lipzen A."/>
            <person name="Chen C."/>
            <person name="Yan M."/>
            <person name="Daum C."/>
            <person name="Ng V."/>
            <person name="Clum A."/>
            <person name="Steindorff A."/>
            <person name="Ohm R.A."/>
            <person name="Martin F."/>
            <person name="Silar P."/>
            <person name="Natvig D.O."/>
            <person name="Lalanne C."/>
            <person name="Gautier V."/>
            <person name="Ament-Velasquez S.L."/>
            <person name="Kruys A."/>
            <person name="Hutchinson M.I."/>
            <person name="Powell A.J."/>
            <person name="Barry K."/>
            <person name="Miller A.N."/>
            <person name="Grigoriev I.V."/>
            <person name="Debuchy R."/>
            <person name="Gladieux P."/>
            <person name="Hiltunen Thoren M."/>
            <person name="Johannesson H."/>
        </authorList>
    </citation>
    <scope>NUCLEOTIDE SEQUENCE</scope>
    <source>
        <strain evidence="3">CBS 141.50</strain>
    </source>
</reference>
<dbReference type="InterPro" id="IPR020999">
    <property type="entry name" value="Chitin_synth_reg_RCR"/>
</dbReference>
<feature type="region of interest" description="Disordered" evidence="1">
    <location>
        <begin position="66"/>
        <end position="173"/>
    </location>
</feature>
<keyword evidence="2" id="KW-1133">Transmembrane helix</keyword>
<organism evidence="3 4">
    <name type="scientific">Dichotomopilus funicola</name>
    <dbReference type="NCBI Taxonomy" id="1934379"/>
    <lineage>
        <taxon>Eukaryota</taxon>
        <taxon>Fungi</taxon>
        <taxon>Dikarya</taxon>
        <taxon>Ascomycota</taxon>
        <taxon>Pezizomycotina</taxon>
        <taxon>Sordariomycetes</taxon>
        <taxon>Sordariomycetidae</taxon>
        <taxon>Sordariales</taxon>
        <taxon>Chaetomiaceae</taxon>
        <taxon>Dichotomopilus</taxon>
    </lineage>
</organism>
<evidence type="ECO:0000313" key="3">
    <source>
        <dbReference type="EMBL" id="KAK4141576.1"/>
    </source>
</evidence>
<keyword evidence="2" id="KW-0812">Transmembrane</keyword>
<reference evidence="3" key="2">
    <citation type="submission" date="2023-05" db="EMBL/GenBank/DDBJ databases">
        <authorList>
            <consortium name="Lawrence Berkeley National Laboratory"/>
            <person name="Steindorff A."/>
            <person name="Hensen N."/>
            <person name="Bonometti L."/>
            <person name="Westerberg I."/>
            <person name="Brannstrom I.O."/>
            <person name="Guillou S."/>
            <person name="Cros-Aarteil S."/>
            <person name="Calhoun S."/>
            <person name="Haridas S."/>
            <person name="Kuo A."/>
            <person name="Mondo S."/>
            <person name="Pangilinan J."/>
            <person name="Riley R."/>
            <person name="Labutti K."/>
            <person name="Andreopoulos B."/>
            <person name="Lipzen A."/>
            <person name="Chen C."/>
            <person name="Yanf M."/>
            <person name="Daum C."/>
            <person name="Ng V."/>
            <person name="Clum A."/>
            <person name="Ohm R."/>
            <person name="Martin F."/>
            <person name="Silar P."/>
            <person name="Natvig D."/>
            <person name="Lalanne C."/>
            <person name="Gautier V."/>
            <person name="Ament-Velasquez S.L."/>
            <person name="Kruys A."/>
            <person name="Hutchinson M.I."/>
            <person name="Powell A.J."/>
            <person name="Barry K."/>
            <person name="Miller A.N."/>
            <person name="Grigoriev I.V."/>
            <person name="Debuchy R."/>
            <person name="Gladieux P."/>
            <person name="Thoren M.H."/>
            <person name="Johannesson H."/>
        </authorList>
    </citation>
    <scope>NUCLEOTIDE SEQUENCE</scope>
    <source>
        <strain evidence="3">CBS 141.50</strain>
    </source>
</reference>
<keyword evidence="2" id="KW-0472">Membrane</keyword>
<sequence length="173" mass="19085">MAPLLEQLAELTKRDDGCGSGAYRDWNGRCVTYSGWYWWGRWVFAGIAIVFVLLVFAGLFRNSRRRRRQGQQPLYGTGWMAPAPPPYYPPPPQYSAEAQGQGAPPPGGYKYGPGDGYYGGNQEDIQLQQPQNTYHRGAEADYAPPPGPPPHDNRHGNDNDFAPPPGPPPNGTK</sequence>
<dbReference type="Pfam" id="PF12273">
    <property type="entry name" value="RCR"/>
    <property type="match status" value="1"/>
</dbReference>
<accession>A0AAN6ZLE3</accession>
<dbReference type="AlphaFoldDB" id="A0AAN6ZLE3"/>
<proteinExistence type="predicted"/>
<name>A0AAN6ZLE3_9PEZI</name>
<dbReference type="GeneID" id="87814517"/>
<dbReference type="PANTHER" id="PTHR28187:SF1">
    <property type="entry name" value="PROTEIN RCR1-RELATED"/>
    <property type="match status" value="1"/>
</dbReference>
<feature type="compositionally biased region" description="Polar residues" evidence="1">
    <location>
        <begin position="123"/>
        <end position="134"/>
    </location>
</feature>
<evidence type="ECO:0000256" key="1">
    <source>
        <dbReference type="SAM" id="MobiDB-lite"/>
    </source>
</evidence>
<gene>
    <name evidence="3" type="ORF">C8A04DRAFT_13939</name>
</gene>
<evidence type="ECO:0000313" key="4">
    <source>
        <dbReference type="Proteomes" id="UP001302676"/>
    </source>
</evidence>